<dbReference type="InterPro" id="IPR052162">
    <property type="entry name" value="Sensor_kinase/Photoreceptor"/>
</dbReference>
<dbReference type="PROSITE" id="PS50110">
    <property type="entry name" value="RESPONSE_REGULATORY"/>
    <property type="match status" value="1"/>
</dbReference>
<dbReference type="InterPro" id="IPR003661">
    <property type="entry name" value="HisK_dim/P_dom"/>
</dbReference>
<dbReference type="InterPro" id="IPR004358">
    <property type="entry name" value="Sig_transdc_His_kin-like_C"/>
</dbReference>
<keyword evidence="12" id="KW-1185">Reference proteome</keyword>
<comment type="caution">
    <text evidence="11">The sequence shown here is derived from an EMBL/GenBank/DDBJ whole genome shotgun (WGS) entry which is preliminary data.</text>
</comment>
<dbReference type="PROSITE" id="PS50109">
    <property type="entry name" value="HIS_KIN"/>
    <property type="match status" value="1"/>
</dbReference>
<protein>
    <recommendedName>
        <fullName evidence="2">histidine kinase</fullName>
        <ecNumber evidence="2">2.7.13.3</ecNumber>
    </recommendedName>
</protein>
<feature type="modified residue" description="4-aspartylphosphate" evidence="6">
    <location>
        <position position="592"/>
    </location>
</feature>
<feature type="domain" description="PAS" evidence="9">
    <location>
        <begin position="36"/>
        <end position="106"/>
    </location>
</feature>
<evidence type="ECO:0000313" key="11">
    <source>
        <dbReference type="EMBL" id="TGL58405.1"/>
    </source>
</evidence>
<dbReference type="PANTHER" id="PTHR43304">
    <property type="entry name" value="PHYTOCHROME-LIKE PROTEIN CPH1"/>
    <property type="match status" value="1"/>
</dbReference>
<dbReference type="NCBIfam" id="TIGR00229">
    <property type="entry name" value="sensory_box"/>
    <property type="match status" value="2"/>
</dbReference>
<dbReference type="SUPFAM" id="SSF55874">
    <property type="entry name" value="ATPase domain of HSP90 chaperone/DNA topoisomerase II/histidine kinase"/>
    <property type="match status" value="1"/>
</dbReference>
<evidence type="ECO:0000256" key="2">
    <source>
        <dbReference type="ARBA" id="ARBA00012438"/>
    </source>
</evidence>
<dbReference type="InterPro" id="IPR036890">
    <property type="entry name" value="HATPase_C_sf"/>
</dbReference>
<evidence type="ECO:0000256" key="5">
    <source>
        <dbReference type="ARBA" id="ARBA00022777"/>
    </source>
</evidence>
<evidence type="ECO:0000313" key="12">
    <source>
        <dbReference type="Proteomes" id="UP000297762"/>
    </source>
</evidence>
<feature type="domain" description="PAS" evidence="9">
    <location>
        <begin position="163"/>
        <end position="236"/>
    </location>
</feature>
<dbReference type="InterPro" id="IPR005467">
    <property type="entry name" value="His_kinase_dom"/>
</dbReference>
<feature type="domain" description="Histidine kinase" evidence="7">
    <location>
        <begin position="303"/>
        <end position="519"/>
    </location>
</feature>
<dbReference type="Pfam" id="PF00512">
    <property type="entry name" value="HisKA"/>
    <property type="match status" value="1"/>
</dbReference>
<dbReference type="Pfam" id="PF00072">
    <property type="entry name" value="Response_reg"/>
    <property type="match status" value="1"/>
</dbReference>
<dbReference type="InterPro" id="IPR003594">
    <property type="entry name" value="HATPase_dom"/>
</dbReference>
<dbReference type="SMART" id="SM00448">
    <property type="entry name" value="REC"/>
    <property type="match status" value="1"/>
</dbReference>
<dbReference type="OrthoDB" id="9815750at2"/>
<dbReference type="Gene3D" id="3.30.565.10">
    <property type="entry name" value="Histidine kinase-like ATPase, C-terminal domain"/>
    <property type="match status" value="1"/>
</dbReference>
<dbReference type="SMART" id="SM00388">
    <property type="entry name" value="HisKA"/>
    <property type="match status" value="1"/>
</dbReference>
<dbReference type="PROSITE" id="PS50112">
    <property type="entry name" value="PAS"/>
    <property type="match status" value="2"/>
</dbReference>
<dbReference type="SUPFAM" id="SSF55785">
    <property type="entry name" value="PYP-like sensor domain (PAS domain)"/>
    <property type="match status" value="2"/>
</dbReference>
<dbReference type="SMART" id="SM00387">
    <property type="entry name" value="HATPase_c"/>
    <property type="match status" value="1"/>
</dbReference>
<keyword evidence="5" id="KW-0418">Kinase</keyword>
<sequence>MLNCDEIPPKLHEIKSEFLSHGFTAKEIGWEEWFCQAAQFQTILFHSPNGFAIASLDGKFISVNPALTQILGYTEKELLCIGFQDITHPDDLEEDLRSVEQFLQGKISSYKKEKRYKHKDGQYLWIEMDLTLIQNEKGFPNYFVAQLQDISERKYSEKALKETEENFKQLAGTVDEAFWMKDAESGKLLYVSPAYESIWGKSRESLFENPDSWLDSVLPEDKQAALDTIPRKKEDGNLNGKFRIRHMDGAEHWIRLRNFPVFGPNGNFERILSSARDITKQHELEKQLIHSQRMESIGSLAGGVAHDFNNILTVILGFTTLLEKNSGQPEKIQQYTGIIRKTAERGASLVRQLLTLARKVESFLRPLILNDILSEAANIASSTFPKSIRISLEATEEPILINADHTQIHQVFLNLFLNAKDAMPDGGTLSLKLKKEQCPFSDEEGDVATLEIQDSGIGMDEETVRKIFDPFFTTKEPGKGTGLGLSIVYGILENHKSKIQVESELGEGTKFTIYFPILGSSLPKIRDKSSTTKSISENKKTVLLVEDEEMLRISFSQYLAETGHTALYAKDGTEALSVYHENADKIDLVICDLNLPNENGLSVLKKIRSSDPNKPLVLASGYIDPNIRKDLENLNLKRILQKPYHFENILKLLEEIP</sequence>
<name>A0A4R9K2N6_9LEPT</name>
<dbReference type="Proteomes" id="UP000297762">
    <property type="component" value="Unassembled WGS sequence"/>
</dbReference>
<keyword evidence="3 6" id="KW-0597">Phosphoprotein</keyword>
<accession>A0A4R9K2N6</accession>
<reference evidence="11" key="1">
    <citation type="journal article" date="2019" name="PLoS Negl. Trop. Dis.">
        <title>Revisiting the worldwide diversity of Leptospira species in the environment.</title>
        <authorList>
            <person name="Vincent A.T."/>
            <person name="Schiettekatte O."/>
            <person name="Bourhy P."/>
            <person name="Veyrier F.J."/>
            <person name="Picardeau M."/>
        </authorList>
    </citation>
    <scope>NUCLEOTIDE SEQUENCE [LARGE SCALE GENOMIC DNA]</scope>
    <source>
        <strain evidence="11">201702455</strain>
    </source>
</reference>
<dbReference type="Pfam" id="PF08447">
    <property type="entry name" value="PAS_3"/>
    <property type="match status" value="2"/>
</dbReference>
<dbReference type="GO" id="GO:0000155">
    <property type="term" value="F:phosphorelay sensor kinase activity"/>
    <property type="evidence" value="ECO:0007669"/>
    <property type="project" value="InterPro"/>
</dbReference>
<dbReference type="CDD" id="cd00130">
    <property type="entry name" value="PAS"/>
    <property type="match status" value="2"/>
</dbReference>
<dbReference type="InterPro" id="IPR035965">
    <property type="entry name" value="PAS-like_dom_sf"/>
</dbReference>
<dbReference type="SMART" id="SM00091">
    <property type="entry name" value="PAS"/>
    <property type="match status" value="2"/>
</dbReference>
<organism evidence="11 12">
    <name type="scientific">Leptospira sarikeiensis</name>
    <dbReference type="NCBI Taxonomy" id="2484943"/>
    <lineage>
        <taxon>Bacteria</taxon>
        <taxon>Pseudomonadati</taxon>
        <taxon>Spirochaetota</taxon>
        <taxon>Spirochaetia</taxon>
        <taxon>Leptospirales</taxon>
        <taxon>Leptospiraceae</taxon>
        <taxon>Leptospira</taxon>
    </lineage>
</organism>
<dbReference type="InterPro" id="IPR013655">
    <property type="entry name" value="PAS_fold_3"/>
</dbReference>
<dbReference type="Pfam" id="PF02518">
    <property type="entry name" value="HATPase_c"/>
    <property type="match status" value="1"/>
</dbReference>
<dbReference type="Gene3D" id="1.10.287.130">
    <property type="match status" value="1"/>
</dbReference>
<dbReference type="InterPro" id="IPR011006">
    <property type="entry name" value="CheY-like_superfamily"/>
</dbReference>
<gene>
    <name evidence="11" type="ORF">EHQ64_19140</name>
</gene>
<dbReference type="PRINTS" id="PR00344">
    <property type="entry name" value="BCTRLSENSOR"/>
</dbReference>
<dbReference type="SUPFAM" id="SSF52172">
    <property type="entry name" value="CheY-like"/>
    <property type="match status" value="1"/>
</dbReference>
<dbReference type="PROSITE" id="PS50113">
    <property type="entry name" value="PAC"/>
    <property type="match status" value="2"/>
</dbReference>
<evidence type="ECO:0000256" key="1">
    <source>
        <dbReference type="ARBA" id="ARBA00000085"/>
    </source>
</evidence>
<proteinExistence type="predicted"/>
<keyword evidence="4" id="KW-0808">Transferase</keyword>
<dbReference type="SMART" id="SM00086">
    <property type="entry name" value="PAC"/>
    <property type="match status" value="2"/>
</dbReference>
<dbReference type="CDD" id="cd00156">
    <property type="entry name" value="REC"/>
    <property type="match status" value="1"/>
</dbReference>
<dbReference type="SUPFAM" id="SSF47384">
    <property type="entry name" value="Homodimeric domain of signal transducing histidine kinase"/>
    <property type="match status" value="1"/>
</dbReference>
<evidence type="ECO:0000259" key="10">
    <source>
        <dbReference type="PROSITE" id="PS50113"/>
    </source>
</evidence>
<dbReference type="CDD" id="cd00082">
    <property type="entry name" value="HisKA"/>
    <property type="match status" value="1"/>
</dbReference>
<evidence type="ECO:0000259" key="8">
    <source>
        <dbReference type="PROSITE" id="PS50110"/>
    </source>
</evidence>
<dbReference type="EC" id="2.7.13.3" evidence="2"/>
<dbReference type="PANTHER" id="PTHR43304:SF1">
    <property type="entry name" value="PAC DOMAIN-CONTAINING PROTEIN"/>
    <property type="match status" value="1"/>
</dbReference>
<feature type="domain" description="PAC" evidence="10">
    <location>
        <begin position="238"/>
        <end position="290"/>
    </location>
</feature>
<dbReference type="RefSeq" id="WP_135651411.1">
    <property type="nucleotide sequence ID" value="NZ_RQGF01000042.1"/>
</dbReference>
<evidence type="ECO:0000256" key="6">
    <source>
        <dbReference type="PROSITE-ProRule" id="PRU00169"/>
    </source>
</evidence>
<dbReference type="AlphaFoldDB" id="A0A4R9K2N6"/>
<evidence type="ECO:0000256" key="3">
    <source>
        <dbReference type="ARBA" id="ARBA00022553"/>
    </source>
</evidence>
<feature type="domain" description="PAC" evidence="10">
    <location>
        <begin position="110"/>
        <end position="162"/>
    </location>
</feature>
<evidence type="ECO:0000259" key="9">
    <source>
        <dbReference type="PROSITE" id="PS50112"/>
    </source>
</evidence>
<dbReference type="InterPro" id="IPR000700">
    <property type="entry name" value="PAS-assoc_C"/>
</dbReference>
<comment type="catalytic activity">
    <reaction evidence="1">
        <text>ATP + protein L-histidine = ADP + protein N-phospho-L-histidine.</text>
        <dbReference type="EC" id="2.7.13.3"/>
    </reaction>
</comment>
<dbReference type="InterPro" id="IPR001610">
    <property type="entry name" value="PAC"/>
</dbReference>
<dbReference type="InterPro" id="IPR036097">
    <property type="entry name" value="HisK_dim/P_sf"/>
</dbReference>
<feature type="domain" description="Response regulatory" evidence="8">
    <location>
        <begin position="541"/>
        <end position="657"/>
    </location>
</feature>
<evidence type="ECO:0000256" key="4">
    <source>
        <dbReference type="ARBA" id="ARBA00022679"/>
    </source>
</evidence>
<evidence type="ECO:0000259" key="7">
    <source>
        <dbReference type="PROSITE" id="PS50109"/>
    </source>
</evidence>
<dbReference type="InterPro" id="IPR000014">
    <property type="entry name" value="PAS"/>
</dbReference>
<dbReference type="Gene3D" id="3.30.450.20">
    <property type="entry name" value="PAS domain"/>
    <property type="match status" value="2"/>
</dbReference>
<dbReference type="Gene3D" id="3.40.50.2300">
    <property type="match status" value="1"/>
</dbReference>
<dbReference type="InterPro" id="IPR001789">
    <property type="entry name" value="Sig_transdc_resp-reg_receiver"/>
</dbReference>
<dbReference type="EMBL" id="RQGF01000042">
    <property type="protein sequence ID" value="TGL58405.1"/>
    <property type="molecule type" value="Genomic_DNA"/>
</dbReference>